<dbReference type="EMBL" id="PNBA02000021">
    <property type="protein sequence ID" value="KAG6387901.1"/>
    <property type="molecule type" value="Genomic_DNA"/>
</dbReference>
<evidence type="ECO:0000256" key="1">
    <source>
        <dbReference type="ARBA" id="ARBA00001971"/>
    </source>
</evidence>
<keyword evidence="10 12" id="KW-0503">Monooxygenase</keyword>
<dbReference type="PANTHER" id="PTHR47950:SF4">
    <property type="entry name" value="GERANIOL 8-HYDROXYLASE-LIKE"/>
    <property type="match status" value="1"/>
</dbReference>
<dbReference type="FunFam" id="1.10.630.10:FF:000007">
    <property type="entry name" value="Cytochrome P450 76C4"/>
    <property type="match status" value="1"/>
</dbReference>
<accession>A0A8X8W553</accession>
<dbReference type="GO" id="GO:0016712">
    <property type="term" value="F:oxidoreductase activity, acting on paired donors, with incorporation or reduction of molecular oxygen, reduced flavin or flavoprotein as one donor, and incorporation of one atom of oxygen"/>
    <property type="evidence" value="ECO:0007669"/>
    <property type="project" value="UniProtKB-ARBA"/>
</dbReference>
<comment type="caution">
    <text evidence="13">The sequence shown here is derived from an EMBL/GenBank/DDBJ whole genome shotgun (WGS) entry which is preliminary data.</text>
</comment>
<evidence type="ECO:0000313" key="13">
    <source>
        <dbReference type="EMBL" id="KAG6387901.1"/>
    </source>
</evidence>
<organism evidence="13">
    <name type="scientific">Salvia splendens</name>
    <name type="common">Scarlet sage</name>
    <dbReference type="NCBI Taxonomy" id="180675"/>
    <lineage>
        <taxon>Eukaryota</taxon>
        <taxon>Viridiplantae</taxon>
        <taxon>Streptophyta</taxon>
        <taxon>Embryophyta</taxon>
        <taxon>Tracheophyta</taxon>
        <taxon>Spermatophyta</taxon>
        <taxon>Magnoliopsida</taxon>
        <taxon>eudicotyledons</taxon>
        <taxon>Gunneridae</taxon>
        <taxon>Pentapetalae</taxon>
        <taxon>asterids</taxon>
        <taxon>lamiids</taxon>
        <taxon>Lamiales</taxon>
        <taxon>Lamiaceae</taxon>
        <taxon>Nepetoideae</taxon>
        <taxon>Mentheae</taxon>
        <taxon>Salviinae</taxon>
        <taxon>Salvia</taxon>
        <taxon>Salvia subgen. Calosphace</taxon>
        <taxon>core Calosphace</taxon>
    </lineage>
</organism>
<evidence type="ECO:0008006" key="15">
    <source>
        <dbReference type="Google" id="ProtNLM"/>
    </source>
</evidence>
<dbReference type="GO" id="GO:0005506">
    <property type="term" value="F:iron ion binding"/>
    <property type="evidence" value="ECO:0007669"/>
    <property type="project" value="InterPro"/>
</dbReference>
<evidence type="ECO:0000256" key="10">
    <source>
        <dbReference type="ARBA" id="ARBA00023033"/>
    </source>
</evidence>
<dbReference type="GO" id="GO:0016114">
    <property type="term" value="P:terpenoid biosynthetic process"/>
    <property type="evidence" value="ECO:0007669"/>
    <property type="project" value="UniProtKB-ARBA"/>
</dbReference>
<dbReference type="GO" id="GO:0020037">
    <property type="term" value="F:heme binding"/>
    <property type="evidence" value="ECO:0007669"/>
    <property type="project" value="InterPro"/>
</dbReference>
<dbReference type="Pfam" id="PF00067">
    <property type="entry name" value="p450"/>
    <property type="match status" value="1"/>
</dbReference>
<evidence type="ECO:0000256" key="12">
    <source>
        <dbReference type="RuleBase" id="RU000461"/>
    </source>
</evidence>
<name>A0A8X8W553_SALSN</name>
<evidence type="ECO:0000256" key="6">
    <source>
        <dbReference type="ARBA" id="ARBA00022723"/>
    </source>
</evidence>
<dbReference type="AlphaFoldDB" id="A0A8X8W553"/>
<evidence type="ECO:0000256" key="4">
    <source>
        <dbReference type="ARBA" id="ARBA00022617"/>
    </source>
</evidence>
<dbReference type="OrthoDB" id="2789670at2759"/>
<evidence type="ECO:0000256" key="9">
    <source>
        <dbReference type="ARBA" id="ARBA00023004"/>
    </source>
</evidence>
<keyword evidence="7" id="KW-1133">Transmembrane helix</keyword>
<gene>
    <name evidence="13" type="ORF">SASPL_153096</name>
</gene>
<dbReference type="InterPro" id="IPR017972">
    <property type="entry name" value="Cyt_P450_CS"/>
</dbReference>
<keyword evidence="8 12" id="KW-0560">Oxidoreductase</keyword>
<dbReference type="Proteomes" id="UP000298416">
    <property type="component" value="Unassembled WGS sequence"/>
</dbReference>
<keyword evidence="11" id="KW-0472">Membrane</keyword>
<evidence type="ECO:0000256" key="7">
    <source>
        <dbReference type="ARBA" id="ARBA00022989"/>
    </source>
</evidence>
<dbReference type="CDD" id="cd11073">
    <property type="entry name" value="CYP76-like"/>
    <property type="match status" value="1"/>
</dbReference>
<keyword evidence="5" id="KW-0812">Transmembrane</keyword>
<dbReference type="InterPro" id="IPR001128">
    <property type="entry name" value="Cyt_P450"/>
</dbReference>
<comment type="similarity">
    <text evidence="3 12">Belongs to the cytochrome P450 family.</text>
</comment>
<dbReference type="PROSITE" id="PS00086">
    <property type="entry name" value="CYTOCHROME_P450"/>
    <property type="match status" value="1"/>
</dbReference>
<protein>
    <recommendedName>
        <fullName evidence="15">Cytochrome P450</fullName>
    </recommendedName>
</protein>
<reference evidence="13" key="2">
    <citation type="submission" date="2020-08" db="EMBL/GenBank/DDBJ databases">
        <title>Plant Genome Project.</title>
        <authorList>
            <person name="Zhang R.-G."/>
        </authorList>
    </citation>
    <scope>NUCLEOTIDE SEQUENCE</scope>
    <source>
        <strain evidence="13">Huo1</strain>
        <tissue evidence="13">Leaf</tissue>
    </source>
</reference>
<evidence type="ECO:0000313" key="14">
    <source>
        <dbReference type="Proteomes" id="UP000298416"/>
    </source>
</evidence>
<dbReference type="PANTHER" id="PTHR47950">
    <property type="entry name" value="CYTOCHROME P450, FAMILY 76, SUBFAMILY C, POLYPEPTIDE 5-RELATED"/>
    <property type="match status" value="1"/>
</dbReference>
<comment type="subcellular location">
    <subcellularLocation>
        <location evidence="2">Membrane</location>
        <topology evidence="2">Single-pass membrane protein</topology>
    </subcellularLocation>
</comment>
<sequence length="496" mass="56369">MDPLLSSLLIALSLVGLTGFLFLRSRRGPRFPPGPRPLPVIGNFHQLGKKPYETLSHLAKTHGPLMSIRLGSLYTVIVSSPEMAKELLQRHGQVFSGRTIAQVMHARDLNKLSMAFTPAGKEWRDKRKICKEEVFSERSLEGSEALRQEKLQQLVEHVGRHCERGDVVDIHDVLLVTNLNLMLTTLFSTRSPDFESKTTKEFKEIVEVIAIAVAVPNFADYFPILKPLDPQGIKRKAELYFGKLFEKFEGFLNERLESRKNNPGGPKEQDLLETLVDISQGTGYNLTTEEIPYLLFDLFVGGSETNATSIEWIMTELLFNPDKLKRLKEEIKSVVGEKGQIREADIARLPYLEAVVKETLRFHPPGPLLLPRRSEADQEVNGYMIPKGAQILFNVWAMGKDPSIWTDPDTFEPERFLEKRVDFKGQHFELIPFGAGRRICPGMPLATRILQMTTAVLVHNFEWRLEKDKDHADHKGEVLGVALRRETPLRAFPFKI</sequence>
<evidence type="ECO:0000256" key="8">
    <source>
        <dbReference type="ARBA" id="ARBA00023002"/>
    </source>
</evidence>
<comment type="cofactor">
    <cofactor evidence="1">
        <name>heme</name>
        <dbReference type="ChEBI" id="CHEBI:30413"/>
    </cofactor>
</comment>
<evidence type="ECO:0000256" key="2">
    <source>
        <dbReference type="ARBA" id="ARBA00004167"/>
    </source>
</evidence>
<keyword evidence="4 12" id="KW-0349">Heme</keyword>
<dbReference type="GO" id="GO:0016020">
    <property type="term" value="C:membrane"/>
    <property type="evidence" value="ECO:0007669"/>
    <property type="project" value="UniProtKB-SubCell"/>
</dbReference>
<keyword evidence="9 12" id="KW-0408">Iron</keyword>
<keyword evidence="14" id="KW-1185">Reference proteome</keyword>
<keyword evidence="6 12" id="KW-0479">Metal-binding</keyword>
<evidence type="ECO:0000256" key="5">
    <source>
        <dbReference type="ARBA" id="ARBA00022692"/>
    </source>
</evidence>
<evidence type="ECO:0000256" key="11">
    <source>
        <dbReference type="ARBA" id="ARBA00023136"/>
    </source>
</evidence>
<proteinExistence type="inferred from homology"/>
<evidence type="ECO:0000256" key="3">
    <source>
        <dbReference type="ARBA" id="ARBA00010617"/>
    </source>
</evidence>
<reference evidence="13" key="1">
    <citation type="submission" date="2018-01" db="EMBL/GenBank/DDBJ databases">
        <authorList>
            <person name="Mao J.F."/>
        </authorList>
    </citation>
    <scope>NUCLEOTIDE SEQUENCE</scope>
    <source>
        <strain evidence="13">Huo1</strain>
        <tissue evidence="13">Leaf</tissue>
    </source>
</reference>